<dbReference type="Proteomes" id="UP000239239">
    <property type="component" value="Unassembled WGS sequence"/>
</dbReference>
<protein>
    <submittedName>
        <fullName evidence="1">Uncharacterized protein</fullName>
    </submittedName>
</protein>
<organism evidence="1 2">
    <name type="scientific">Legionella pneumophila</name>
    <dbReference type="NCBI Taxonomy" id="446"/>
    <lineage>
        <taxon>Bacteria</taxon>
        <taxon>Pseudomonadati</taxon>
        <taxon>Pseudomonadota</taxon>
        <taxon>Gammaproteobacteria</taxon>
        <taxon>Legionellales</taxon>
        <taxon>Legionellaceae</taxon>
        <taxon>Legionella</taxon>
    </lineage>
</organism>
<comment type="caution">
    <text evidence="1">The sequence shown here is derived from an EMBL/GenBank/DDBJ whole genome shotgun (WGS) entry which is preliminary data.</text>
</comment>
<evidence type="ECO:0000313" key="2">
    <source>
        <dbReference type="Proteomes" id="UP000239239"/>
    </source>
</evidence>
<dbReference type="AlphaFoldDB" id="A0A2S6F1U0"/>
<name>A0A2S6F1U0_LEGPN</name>
<proteinExistence type="predicted"/>
<accession>A0A2S6F1U0</accession>
<sequence>MYLSPLIFHNGDISMLRKIGFTLLCAVATFSSNTYSTVTHTLQAGVTLEYEFPPNEPQVFVNYLYWEVAADCKITSEDPSNELFAEALAKAGKINGVTLSKGNTMKVTVHSGDILKLSAESGAKVQITNFGPHTLKATCTA</sequence>
<dbReference type="EMBL" id="PQWY01000010">
    <property type="protein sequence ID" value="PPK31409.1"/>
    <property type="molecule type" value="Genomic_DNA"/>
</dbReference>
<dbReference type="OrthoDB" id="5641564at2"/>
<gene>
    <name evidence="1" type="ORF">C3928_05075</name>
</gene>
<reference evidence="1 2" key="1">
    <citation type="submission" date="2018-02" db="EMBL/GenBank/DDBJ databases">
        <title>Draft genome sequences of four Legionella pneumophila clinical strains isolated in Ontario.</title>
        <authorList>
            <person name="Fortuna A."/>
            <person name="Ramnarine R."/>
            <person name="Li A."/>
            <person name="Frantz C."/>
            <person name="Mallo G."/>
        </authorList>
    </citation>
    <scope>NUCLEOTIDE SEQUENCE [LARGE SCALE GENOMIC DNA]</scope>
    <source>
        <strain evidence="1 2">LG61</strain>
    </source>
</reference>
<evidence type="ECO:0000313" key="1">
    <source>
        <dbReference type="EMBL" id="PPK31409.1"/>
    </source>
</evidence>